<keyword evidence="3" id="KW-1185">Reference proteome</keyword>
<evidence type="ECO:0000256" key="1">
    <source>
        <dbReference type="SAM" id="MobiDB-lite"/>
    </source>
</evidence>
<proteinExistence type="predicted"/>
<gene>
    <name evidence="2" type="ORF">GCM10022255_111860</name>
</gene>
<organism evidence="2 3">
    <name type="scientific">Dactylosporangium darangshiense</name>
    <dbReference type="NCBI Taxonomy" id="579108"/>
    <lineage>
        <taxon>Bacteria</taxon>
        <taxon>Bacillati</taxon>
        <taxon>Actinomycetota</taxon>
        <taxon>Actinomycetes</taxon>
        <taxon>Micromonosporales</taxon>
        <taxon>Micromonosporaceae</taxon>
        <taxon>Dactylosporangium</taxon>
    </lineage>
</organism>
<sequence length="103" mass="11500">MRPLVRPDTVLRWHRDLLARRHAAGPDPSAPGRPRTVHSIRALVLRLARENPSWGYRRIHGELLVFGIKVAASTVWEDPARGRDRPGAGARPRHLGRPPAFAG</sequence>
<dbReference type="EMBL" id="BAABAT010000081">
    <property type="protein sequence ID" value="GAA4263823.1"/>
    <property type="molecule type" value="Genomic_DNA"/>
</dbReference>
<evidence type="ECO:0000313" key="2">
    <source>
        <dbReference type="EMBL" id="GAA4263823.1"/>
    </source>
</evidence>
<evidence type="ECO:0008006" key="4">
    <source>
        <dbReference type="Google" id="ProtNLM"/>
    </source>
</evidence>
<protein>
    <recommendedName>
        <fullName evidence="4">Integrase</fullName>
    </recommendedName>
</protein>
<accession>A0ABP8DV17</accession>
<feature type="region of interest" description="Disordered" evidence="1">
    <location>
        <begin position="78"/>
        <end position="103"/>
    </location>
</feature>
<dbReference type="Proteomes" id="UP001500620">
    <property type="component" value="Unassembled WGS sequence"/>
</dbReference>
<evidence type="ECO:0000313" key="3">
    <source>
        <dbReference type="Proteomes" id="UP001500620"/>
    </source>
</evidence>
<dbReference type="Pfam" id="PF13565">
    <property type="entry name" value="HTH_32"/>
    <property type="match status" value="1"/>
</dbReference>
<reference evidence="3" key="1">
    <citation type="journal article" date="2019" name="Int. J. Syst. Evol. Microbiol.">
        <title>The Global Catalogue of Microorganisms (GCM) 10K type strain sequencing project: providing services to taxonomists for standard genome sequencing and annotation.</title>
        <authorList>
            <consortium name="The Broad Institute Genomics Platform"/>
            <consortium name="The Broad Institute Genome Sequencing Center for Infectious Disease"/>
            <person name="Wu L."/>
            <person name="Ma J."/>
        </authorList>
    </citation>
    <scope>NUCLEOTIDE SEQUENCE [LARGE SCALE GENOMIC DNA]</scope>
    <source>
        <strain evidence="3">JCM 17441</strain>
    </source>
</reference>
<name>A0ABP8DV17_9ACTN</name>
<comment type="caution">
    <text evidence="2">The sequence shown here is derived from an EMBL/GenBank/DDBJ whole genome shotgun (WGS) entry which is preliminary data.</text>
</comment>